<evidence type="ECO:0000313" key="1">
    <source>
        <dbReference type="EMBL" id="MCH8615908.1"/>
    </source>
</evidence>
<dbReference type="InterPro" id="IPR010982">
    <property type="entry name" value="Lambda_DNA-bd_dom_sf"/>
</dbReference>
<keyword evidence="2" id="KW-1185">Reference proteome</keyword>
<reference evidence="1 2" key="1">
    <citation type="submission" date="2022-03" db="EMBL/GenBank/DDBJ databases">
        <authorList>
            <person name="Jo J.-H."/>
            <person name="Im W.-T."/>
        </authorList>
    </citation>
    <scope>NUCLEOTIDE SEQUENCE [LARGE SCALE GENOMIC DNA]</scope>
    <source>
        <strain evidence="1 2">SM33</strain>
    </source>
</reference>
<evidence type="ECO:0000313" key="2">
    <source>
        <dbReference type="Proteomes" id="UP001203058"/>
    </source>
</evidence>
<dbReference type="SUPFAM" id="SSF47413">
    <property type="entry name" value="lambda repressor-like DNA-binding domains"/>
    <property type="match status" value="1"/>
</dbReference>
<gene>
    <name evidence="1" type="ORF">LZ016_07320</name>
</gene>
<organism evidence="1 2">
    <name type="scientific">Sphingomonas telluris</name>
    <dbReference type="NCBI Taxonomy" id="2907998"/>
    <lineage>
        <taxon>Bacteria</taxon>
        <taxon>Pseudomonadati</taxon>
        <taxon>Pseudomonadota</taxon>
        <taxon>Alphaproteobacteria</taxon>
        <taxon>Sphingomonadales</taxon>
        <taxon>Sphingomonadaceae</taxon>
        <taxon>Sphingomonas</taxon>
    </lineage>
</organism>
<evidence type="ECO:0008006" key="3">
    <source>
        <dbReference type="Google" id="ProtNLM"/>
    </source>
</evidence>
<accession>A0ABS9VLS7</accession>
<protein>
    <recommendedName>
        <fullName evidence="3">HTH cro/C1-type domain-containing protein</fullName>
    </recommendedName>
</protein>
<name>A0ABS9VLS7_9SPHN</name>
<dbReference type="EMBL" id="JAKZHW010000001">
    <property type="protein sequence ID" value="MCH8615908.1"/>
    <property type="molecule type" value="Genomic_DNA"/>
</dbReference>
<dbReference type="RefSeq" id="WP_241446744.1">
    <property type="nucleotide sequence ID" value="NZ_JAKZHW010000001.1"/>
</dbReference>
<proteinExistence type="predicted"/>
<dbReference type="Proteomes" id="UP001203058">
    <property type="component" value="Unassembled WGS sequence"/>
</dbReference>
<comment type="caution">
    <text evidence="1">The sequence shown here is derived from an EMBL/GenBank/DDBJ whole genome shotgun (WGS) entry which is preliminary data.</text>
</comment>
<sequence length="177" mass="20113">MTEHRWAETPAARMLASGLRIAAMERGLSLREIGRRLEYKQPVVLSHMATGRVPIPLDRALDIAREVGLPEKQFLQEVLQQRHPGVDWRLITAAVDPFVDELETIARKPLSDLSSEHQRVLKDVVRDPDPGSRWLSVHEIAALQQLRKIFPQMHREGLSSDDRSLLDLIPALIDRDG</sequence>